<feature type="region of interest" description="Disordered" evidence="1">
    <location>
        <begin position="206"/>
        <end position="225"/>
    </location>
</feature>
<proteinExistence type="predicted"/>
<dbReference type="Proteomes" id="UP000062973">
    <property type="component" value="Chromosome"/>
</dbReference>
<evidence type="ECO:0000313" key="4">
    <source>
        <dbReference type="Proteomes" id="UP000062973"/>
    </source>
</evidence>
<dbReference type="OrthoDB" id="3579664at2"/>
<dbReference type="AlphaFoldDB" id="A0A076N0Y5"/>
<keyword evidence="2" id="KW-0472">Membrane</keyword>
<organism evidence="3 4">
    <name type="scientific">Amycolatopsis methanolica 239</name>
    <dbReference type="NCBI Taxonomy" id="1068978"/>
    <lineage>
        <taxon>Bacteria</taxon>
        <taxon>Bacillati</taxon>
        <taxon>Actinomycetota</taxon>
        <taxon>Actinomycetes</taxon>
        <taxon>Pseudonocardiales</taxon>
        <taxon>Pseudonocardiaceae</taxon>
        <taxon>Amycolatopsis</taxon>
        <taxon>Amycolatopsis methanolica group</taxon>
    </lineage>
</organism>
<keyword evidence="2" id="KW-1133">Transmembrane helix</keyword>
<dbReference type="EMBL" id="CP009110">
    <property type="protein sequence ID" value="AIJ23497.1"/>
    <property type="molecule type" value="Genomic_DNA"/>
</dbReference>
<dbReference type="HOGENOM" id="CLU_1227829_0_0_11"/>
<keyword evidence="4" id="KW-1185">Reference proteome</keyword>
<accession>A0A076N0Y5</accession>
<name>A0A076N0Y5_AMYME</name>
<dbReference type="KEGG" id="amq:AMETH_3405"/>
<protein>
    <submittedName>
        <fullName evidence="3">Uncharacterized protein</fullName>
    </submittedName>
</protein>
<dbReference type="PATRIC" id="fig|1068978.7.peg.3639"/>
<feature type="transmembrane region" description="Helical" evidence="2">
    <location>
        <begin position="6"/>
        <end position="24"/>
    </location>
</feature>
<keyword evidence="2" id="KW-0812">Transmembrane</keyword>
<evidence type="ECO:0000313" key="3">
    <source>
        <dbReference type="EMBL" id="AIJ23497.1"/>
    </source>
</evidence>
<evidence type="ECO:0000256" key="1">
    <source>
        <dbReference type="SAM" id="MobiDB-lite"/>
    </source>
</evidence>
<dbReference type="eggNOG" id="ENOG5033IYJ">
    <property type="taxonomic scope" value="Bacteria"/>
</dbReference>
<dbReference type="RefSeq" id="WP_156131681.1">
    <property type="nucleotide sequence ID" value="NZ_AQUL01000001.1"/>
</dbReference>
<sequence>MPYQDLGAFIWPIMVLIWVLAASYSRAAMHHRWQTRARPAPTRPPGRPIDAPDAAASLRVLWDAARERYARIAGEYGDYESDPKQVLRRPALADPAVPSTSRFIDAFHEAMALHTETYPPTDVARKYVEATETAEKAWTAACVAAEKLRASRFTTDERALINQGIKLLELAEGAATPAEQEAAFAAARQVLAKLERSAGTRLDWRVPRPARQTIDRLGRPPLPPA</sequence>
<evidence type="ECO:0000256" key="2">
    <source>
        <dbReference type="SAM" id="Phobius"/>
    </source>
</evidence>
<gene>
    <name evidence="3" type="ORF">AMETH_3405</name>
</gene>
<reference evidence="3 4" key="1">
    <citation type="submission" date="2014-07" db="EMBL/GenBank/DDBJ databases">
        <title>Whole Genome Sequence of the Amycolatopsis methanolica 239.</title>
        <authorList>
            <person name="Tang B."/>
        </authorList>
    </citation>
    <scope>NUCLEOTIDE SEQUENCE [LARGE SCALE GENOMIC DNA]</scope>
    <source>
        <strain evidence="3 4">239</strain>
    </source>
</reference>